<keyword evidence="3 6" id="KW-0274">FAD</keyword>
<gene>
    <name evidence="8" type="ORF">GCM10011346_19390</name>
</gene>
<comment type="caution">
    <text evidence="6">Lacks conserved residue(s) required for the propagation of feature annotation.</text>
</comment>
<comment type="cofactor">
    <cofactor evidence="6">
        <name>FAD</name>
        <dbReference type="ChEBI" id="CHEBI:57692"/>
    </cofactor>
    <text evidence="6">Binds 1 FAD per subunit.</text>
</comment>
<protein>
    <recommendedName>
        <fullName evidence="6">Ferredoxin--NADP reductase</fullName>
        <shortName evidence="6">FNR</shortName>
        <shortName evidence="6">Fd-NADP(+) reductase</shortName>
        <ecNumber evidence="6">1.18.1.2</ecNumber>
    </recommendedName>
</protein>
<evidence type="ECO:0000256" key="3">
    <source>
        <dbReference type="ARBA" id="ARBA00022827"/>
    </source>
</evidence>
<comment type="catalytic activity">
    <reaction evidence="6">
        <text>2 reduced [2Fe-2S]-[ferredoxin] + NADP(+) + H(+) = 2 oxidized [2Fe-2S]-[ferredoxin] + NADPH</text>
        <dbReference type="Rhea" id="RHEA:20125"/>
        <dbReference type="Rhea" id="RHEA-COMP:10000"/>
        <dbReference type="Rhea" id="RHEA-COMP:10001"/>
        <dbReference type="ChEBI" id="CHEBI:15378"/>
        <dbReference type="ChEBI" id="CHEBI:33737"/>
        <dbReference type="ChEBI" id="CHEBI:33738"/>
        <dbReference type="ChEBI" id="CHEBI:57783"/>
        <dbReference type="ChEBI" id="CHEBI:58349"/>
        <dbReference type="EC" id="1.18.1.2"/>
    </reaction>
</comment>
<feature type="binding site" evidence="6">
    <location>
        <position position="47"/>
    </location>
    <ligand>
        <name>FAD</name>
        <dbReference type="ChEBI" id="CHEBI:57692"/>
    </ligand>
</feature>
<accession>A0ABQ2NU63</accession>
<evidence type="ECO:0000313" key="9">
    <source>
        <dbReference type="Proteomes" id="UP000641206"/>
    </source>
</evidence>
<reference evidence="9" key="1">
    <citation type="journal article" date="2019" name="Int. J. Syst. Evol. Microbiol.">
        <title>The Global Catalogue of Microorganisms (GCM) 10K type strain sequencing project: providing services to taxonomists for standard genome sequencing and annotation.</title>
        <authorList>
            <consortium name="The Broad Institute Genomics Platform"/>
            <consortium name="The Broad Institute Genome Sequencing Center for Infectious Disease"/>
            <person name="Wu L."/>
            <person name="Ma J."/>
        </authorList>
    </citation>
    <scope>NUCLEOTIDE SEQUENCE [LARGE SCALE GENOMIC DNA]</scope>
    <source>
        <strain evidence="9">CGMCC 1.7693</strain>
    </source>
</reference>
<evidence type="ECO:0000313" key="8">
    <source>
        <dbReference type="EMBL" id="GGP10603.1"/>
    </source>
</evidence>
<dbReference type="InterPro" id="IPR022890">
    <property type="entry name" value="Fd--NADP_Rdtase_type_2"/>
</dbReference>
<feature type="binding site" evidence="6">
    <location>
        <position position="330"/>
    </location>
    <ligand>
        <name>FAD</name>
        <dbReference type="ChEBI" id="CHEBI:57692"/>
    </ligand>
</feature>
<evidence type="ECO:0000256" key="5">
    <source>
        <dbReference type="ARBA" id="ARBA00023002"/>
    </source>
</evidence>
<proteinExistence type="inferred from homology"/>
<evidence type="ECO:0000259" key="7">
    <source>
        <dbReference type="Pfam" id="PF07992"/>
    </source>
</evidence>
<feature type="binding site" evidence="6">
    <location>
        <position position="122"/>
    </location>
    <ligand>
        <name>FAD</name>
        <dbReference type="ChEBI" id="CHEBI:57692"/>
    </ligand>
</feature>
<comment type="caution">
    <text evidence="8">The sequence shown here is derived from an EMBL/GenBank/DDBJ whole genome shotgun (WGS) entry which is preliminary data.</text>
</comment>
<organism evidence="8 9">
    <name type="scientific">Oceanobacillus neutriphilus</name>
    <dbReference type="NCBI Taxonomy" id="531815"/>
    <lineage>
        <taxon>Bacteria</taxon>
        <taxon>Bacillati</taxon>
        <taxon>Bacillota</taxon>
        <taxon>Bacilli</taxon>
        <taxon>Bacillales</taxon>
        <taxon>Bacillaceae</taxon>
        <taxon>Oceanobacillus</taxon>
    </lineage>
</organism>
<evidence type="ECO:0000256" key="4">
    <source>
        <dbReference type="ARBA" id="ARBA00022857"/>
    </source>
</evidence>
<dbReference type="RefSeq" id="WP_188734241.1">
    <property type="nucleotide sequence ID" value="NZ_BMLW01000005.1"/>
</dbReference>
<feature type="binding site" evidence="6">
    <location>
        <position position="35"/>
    </location>
    <ligand>
        <name>FAD</name>
        <dbReference type="ChEBI" id="CHEBI:57692"/>
    </ligand>
</feature>
<name>A0ABQ2NU63_9BACI</name>
<dbReference type="Proteomes" id="UP000641206">
    <property type="component" value="Unassembled WGS sequence"/>
</dbReference>
<evidence type="ECO:0000256" key="1">
    <source>
        <dbReference type="ARBA" id="ARBA00011738"/>
    </source>
</evidence>
<evidence type="ECO:0000256" key="2">
    <source>
        <dbReference type="ARBA" id="ARBA00022630"/>
    </source>
</evidence>
<dbReference type="InterPro" id="IPR050097">
    <property type="entry name" value="Ferredoxin-NADP_redctase_2"/>
</dbReference>
<comment type="subunit">
    <text evidence="1 6">Homodimer.</text>
</comment>
<dbReference type="EMBL" id="BMLW01000005">
    <property type="protein sequence ID" value="GGP10603.1"/>
    <property type="molecule type" value="Genomic_DNA"/>
</dbReference>
<dbReference type="HAMAP" id="MF_01685">
    <property type="entry name" value="FENR2"/>
    <property type="match status" value="1"/>
</dbReference>
<keyword evidence="9" id="KW-1185">Reference proteome</keyword>
<dbReference type="SUPFAM" id="SSF51905">
    <property type="entry name" value="FAD/NAD(P)-binding domain"/>
    <property type="match status" value="1"/>
</dbReference>
<sequence>MTTECKDVTIIGGGSAGLYAAFYCGMRDLSARIIEFKPELGGKVHVYPEKMIWDVGGITPITGAQLIEQMKEQACTFDPEIILKEKVEKLEKNQEELFVVTTHTGHEYVSRTVILATGGGIFEPIKLDIEGADRFEASNLHYTVQSLEEFKDKKIVISGGGDTAIDWVNELEPIAEKVSLIYRGEEFKAMEAHIAHLEASSASIYKNTKIEKLIADEDGHRIKEILTKNQKTGEEVQFEADDLIINYGYDRELKFIKESPLQIELERDFFVKGSGKAETNIDGLYAAGDILSFDGKVRLIAGAYNDAANAVNQAKLYMKPDSNKEIYISSHNSKFDAKNRELLPHLYTKK</sequence>
<feature type="binding site" evidence="6">
    <location>
        <position position="289"/>
    </location>
    <ligand>
        <name>FAD</name>
        <dbReference type="ChEBI" id="CHEBI:57692"/>
    </ligand>
</feature>
<dbReference type="PRINTS" id="PR00469">
    <property type="entry name" value="PNDRDTASEII"/>
</dbReference>
<keyword evidence="5 6" id="KW-0560">Oxidoreductase</keyword>
<keyword evidence="4 6" id="KW-0521">NADP</keyword>
<dbReference type="EC" id="1.18.1.2" evidence="6"/>
<dbReference type="Gene3D" id="3.50.50.60">
    <property type="entry name" value="FAD/NAD(P)-binding domain"/>
    <property type="match status" value="2"/>
</dbReference>
<comment type="similarity">
    <text evidence="6">Belongs to the ferredoxin--NADP reductase type 2 family.</text>
</comment>
<feature type="binding site" evidence="6">
    <location>
        <position position="87"/>
    </location>
    <ligand>
        <name>FAD</name>
        <dbReference type="ChEBI" id="CHEBI:57692"/>
    </ligand>
</feature>
<dbReference type="InterPro" id="IPR036188">
    <property type="entry name" value="FAD/NAD-bd_sf"/>
</dbReference>
<feature type="binding site" evidence="6">
    <location>
        <position position="43"/>
    </location>
    <ligand>
        <name>FAD</name>
        <dbReference type="ChEBI" id="CHEBI:57692"/>
    </ligand>
</feature>
<dbReference type="PANTHER" id="PTHR48105">
    <property type="entry name" value="THIOREDOXIN REDUCTASE 1-RELATED-RELATED"/>
    <property type="match status" value="1"/>
</dbReference>
<dbReference type="Pfam" id="PF07992">
    <property type="entry name" value="Pyr_redox_2"/>
    <property type="match status" value="1"/>
</dbReference>
<evidence type="ECO:0000256" key="6">
    <source>
        <dbReference type="HAMAP-Rule" id="MF_01685"/>
    </source>
</evidence>
<dbReference type="InterPro" id="IPR023753">
    <property type="entry name" value="FAD/NAD-binding_dom"/>
</dbReference>
<feature type="domain" description="FAD/NAD(P)-binding" evidence="7">
    <location>
        <begin position="6"/>
        <end position="313"/>
    </location>
</feature>
<dbReference type="PRINTS" id="PR00368">
    <property type="entry name" value="FADPNR"/>
</dbReference>
<keyword evidence="2 6" id="KW-0285">Flavoprotein</keyword>